<dbReference type="RefSeq" id="WP_378260784.1">
    <property type="nucleotide sequence ID" value="NZ_JBHUKR010000004.1"/>
</dbReference>
<feature type="domain" description="UDP-N-acetylglucosamine 2-epimerase" evidence="2">
    <location>
        <begin position="23"/>
        <end position="351"/>
    </location>
</feature>
<proteinExistence type="inferred from homology"/>
<protein>
    <submittedName>
        <fullName evidence="3">Non-hydrolyzing UDP-N-acetylglucosamine 2-epimerase</fullName>
        <ecNumber evidence="3">5.1.3.14</ecNumber>
    </submittedName>
</protein>
<evidence type="ECO:0000256" key="1">
    <source>
        <dbReference type="RuleBase" id="RU003513"/>
    </source>
</evidence>
<reference evidence="4" key="1">
    <citation type="journal article" date="2019" name="Int. J. Syst. Evol. Microbiol.">
        <title>The Global Catalogue of Microorganisms (GCM) 10K type strain sequencing project: providing services to taxonomists for standard genome sequencing and annotation.</title>
        <authorList>
            <consortium name="The Broad Institute Genomics Platform"/>
            <consortium name="The Broad Institute Genome Sequencing Center for Infectious Disease"/>
            <person name="Wu L."/>
            <person name="Ma J."/>
        </authorList>
    </citation>
    <scope>NUCLEOTIDE SEQUENCE [LARGE SCALE GENOMIC DNA]</scope>
    <source>
        <strain evidence="4">CGMCC 4.7645</strain>
    </source>
</reference>
<dbReference type="PANTHER" id="PTHR43174:SF1">
    <property type="entry name" value="UDP-N-ACETYLGLUCOSAMINE 2-EPIMERASE"/>
    <property type="match status" value="1"/>
</dbReference>
<comment type="similarity">
    <text evidence="1">Belongs to the UDP-N-acetylglucosamine 2-epimerase family.</text>
</comment>
<dbReference type="CDD" id="cd03786">
    <property type="entry name" value="GTB_UDP-GlcNAc_2-Epimerase"/>
    <property type="match status" value="1"/>
</dbReference>
<dbReference type="EMBL" id="JBHUKR010000004">
    <property type="protein sequence ID" value="MFD2415198.1"/>
    <property type="molecule type" value="Genomic_DNA"/>
</dbReference>
<keyword evidence="1 3" id="KW-0413">Isomerase</keyword>
<dbReference type="PANTHER" id="PTHR43174">
    <property type="entry name" value="UDP-N-ACETYLGLUCOSAMINE 2-EPIMERASE"/>
    <property type="match status" value="1"/>
</dbReference>
<gene>
    <name evidence="3" type="primary">wecB</name>
    <name evidence="3" type="ORF">ACFSXZ_02535</name>
</gene>
<evidence type="ECO:0000259" key="2">
    <source>
        <dbReference type="Pfam" id="PF02350"/>
    </source>
</evidence>
<dbReference type="Pfam" id="PF02350">
    <property type="entry name" value="Epimerase_2"/>
    <property type="match status" value="1"/>
</dbReference>
<dbReference type="InterPro" id="IPR003331">
    <property type="entry name" value="UDP_GlcNAc_Epimerase_2_dom"/>
</dbReference>
<dbReference type="NCBIfam" id="TIGR00236">
    <property type="entry name" value="wecB"/>
    <property type="match status" value="1"/>
</dbReference>
<organism evidence="3 4">
    <name type="scientific">Amycolatopsis pigmentata</name>
    <dbReference type="NCBI Taxonomy" id="450801"/>
    <lineage>
        <taxon>Bacteria</taxon>
        <taxon>Bacillati</taxon>
        <taxon>Actinomycetota</taxon>
        <taxon>Actinomycetes</taxon>
        <taxon>Pseudonocardiales</taxon>
        <taxon>Pseudonocardiaceae</taxon>
        <taxon>Amycolatopsis</taxon>
    </lineage>
</organism>
<comment type="caution">
    <text evidence="3">The sequence shown here is derived from an EMBL/GenBank/DDBJ whole genome shotgun (WGS) entry which is preliminary data.</text>
</comment>
<accession>A0ABW5FJN0</accession>
<name>A0ABW5FJN0_9PSEU</name>
<dbReference type="EC" id="5.1.3.14" evidence="3"/>
<sequence length="374" mass="40599">MKLLIPFGTRPEIIKLAPVVAALRAAGDEVTVVATGQHYDPALTEVFYDELGIRPDIVCHADGNRAERLGTLFTDAVRVVGERRPDAVLLLGDTHTVPAYCLASRNQAVPVVHLEAGLRSFNETSIEEVNRRVAAATASLHLAPTRLAHDFLRGEGIPEERIAVVGNPVLDVLRLQKLRTTPVARRHGVVVTAHRATNVDNPERLEHLVRLVGDLAASVGPVTFPLHPRTRDALVRHGSLDRLAGPYVRLTDPLPYHDMIRHVARAKVVVTDSGGLQEEAAWLGVPVVVLRRSTPRWEGIHAGIAVLTGMDAPRAIKAALELTADDAQRWAAASPCPYGDGHTARHVVDILHAPATAGLLRFDEPDFVDREPPS</sequence>
<keyword evidence="4" id="KW-1185">Reference proteome</keyword>
<dbReference type="Gene3D" id="3.40.50.2000">
    <property type="entry name" value="Glycogen Phosphorylase B"/>
    <property type="match status" value="2"/>
</dbReference>
<evidence type="ECO:0000313" key="4">
    <source>
        <dbReference type="Proteomes" id="UP001597417"/>
    </source>
</evidence>
<dbReference type="InterPro" id="IPR029767">
    <property type="entry name" value="WecB-like"/>
</dbReference>
<dbReference type="SUPFAM" id="SSF53756">
    <property type="entry name" value="UDP-Glycosyltransferase/glycogen phosphorylase"/>
    <property type="match status" value="1"/>
</dbReference>
<dbReference type="Proteomes" id="UP001597417">
    <property type="component" value="Unassembled WGS sequence"/>
</dbReference>
<evidence type="ECO:0000313" key="3">
    <source>
        <dbReference type="EMBL" id="MFD2415198.1"/>
    </source>
</evidence>
<dbReference type="GO" id="GO:0008761">
    <property type="term" value="F:UDP-N-acetylglucosamine 2-epimerase activity"/>
    <property type="evidence" value="ECO:0007669"/>
    <property type="project" value="UniProtKB-EC"/>
</dbReference>